<dbReference type="AlphaFoldDB" id="A0AAV7TMA7"/>
<keyword evidence="3" id="KW-1185">Reference proteome</keyword>
<comment type="caution">
    <text evidence="2">The sequence shown here is derived from an EMBL/GenBank/DDBJ whole genome shotgun (WGS) entry which is preliminary data.</text>
</comment>
<organism evidence="2 3">
    <name type="scientific">Pleurodeles waltl</name>
    <name type="common">Iberian ribbed newt</name>
    <dbReference type="NCBI Taxonomy" id="8319"/>
    <lineage>
        <taxon>Eukaryota</taxon>
        <taxon>Metazoa</taxon>
        <taxon>Chordata</taxon>
        <taxon>Craniata</taxon>
        <taxon>Vertebrata</taxon>
        <taxon>Euteleostomi</taxon>
        <taxon>Amphibia</taxon>
        <taxon>Batrachia</taxon>
        <taxon>Caudata</taxon>
        <taxon>Salamandroidea</taxon>
        <taxon>Salamandridae</taxon>
        <taxon>Pleurodelinae</taxon>
        <taxon>Pleurodeles</taxon>
    </lineage>
</organism>
<gene>
    <name evidence="2" type="ORF">NDU88_003042</name>
</gene>
<accession>A0AAV7TMA7</accession>
<dbReference type="Proteomes" id="UP001066276">
    <property type="component" value="Chromosome 3_2"/>
</dbReference>
<evidence type="ECO:0000256" key="1">
    <source>
        <dbReference type="SAM" id="MobiDB-lite"/>
    </source>
</evidence>
<name>A0AAV7TMA7_PLEWA</name>
<feature type="compositionally biased region" description="Basic and acidic residues" evidence="1">
    <location>
        <begin position="66"/>
        <end position="75"/>
    </location>
</feature>
<proteinExistence type="predicted"/>
<feature type="region of interest" description="Disordered" evidence="1">
    <location>
        <begin position="51"/>
        <end position="76"/>
    </location>
</feature>
<dbReference type="EMBL" id="JANPWB010000006">
    <property type="protein sequence ID" value="KAJ1177790.1"/>
    <property type="molecule type" value="Genomic_DNA"/>
</dbReference>
<protein>
    <submittedName>
        <fullName evidence="2">Uncharacterized protein</fullName>
    </submittedName>
</protein>
<evidence type="ECO:0000313" key="3">
    <source>
        <dbReference type="Proteomes" id="UP001066276"/>
    </source>
</evidence>
<reference evidence="2" key="1">
    <citation type="journal article" date="2022" name="bioRxiv">
        <title>Sequencing and chromosome-scale assembly of the giantPleurodeles waltlgenome.</title>
        <authorList>
            <person name="Brown T."/>
            <person name="Elewa A."/>
            <person name="Iarovenko S."/>
            <person name="Subramanian E."/>
            <person name="Araus A.J."/>
            <person name="Petzold A."/>
            <person name="Susuki M."/>
            <person name="Suzuki K.-i.T."/>
            <person name="Hayashi T."/>
            <person name="Toyoda A."/>
            <person name="Oliveira C."/>
            <person name="Osipova E."/>
            <person name="Leigh N.D."/>
            <person name="Simon A."/>
            <person name="Yun M.H."/>
        </authorList>
    </citation>
    <scope>NUCLEOTIDE SEQUENCE</scope>
    <source>
        <strain evidence="2">20211129_DDA</strain>
        <tissue evidence="2">Liver</tissue>
    </source>
</reference>
<sequence length="98" mass="10253">MSPRLGCAETPGVPRRQPISCPRLGTTCAGCATLRSRPDTRGEAFLPRQSAPVRAATGPDVAAQGRGEEARRQSKTDAVLRGTREVLVVTLACAVPGI</sequence>
<evidence type="ECO:0000313" key="2">
    <source>
        <dbReference type="EMBL" id="KAJ1177790.1"/>
    </source>
</evidence>